<evidence type="ECO:0000256" key="1">
    <source>
        <dbReference type="ARBA" id="ARBA00004370"/>
    </source>
</evidence>
<keyword evidence="3 6" id="KW-0812">Transmembrane</keyword>
<feature type="transmembrane region" description="Helical" evidence="6">
    <location>
        <begin position="137"/>
        <end position="156"/>
    </location>
</feature>
<sequence length="160" mass="16563">MSSALLVISFPVPETYRSTSLSGIFSGFSAARLRSTRRRSNIESPSCKCHVADAASATSAAYGALLLGGGLFAFDKSKSKGSLLGGLTGATLMATSYFLMQAQETKAIGDAVGFGSAFLFSSVFGIRLAATRKLVPAGPLLALSLCVMALFVSAYLQDSL</sequence>
<evidence type="ECO:0000256" key="3">
    <source>
        <dbReference type="ARBA" id="ARBA00022692"/>
    </source>
</evidence>
<evidence type="ECO:0000256" key="5">
    <source>
        <dbReference type="ARBA" id="ARBA00023136"/>
    </source>
</evidence>
<feature type="transmembrane region" description="Helical" evidence="6">
    <location>
        <begin position="81"/>
        <end position="99"/>
    </location>
</feature>
<dbReference type="InterPro" id="IPR005349">
    <property type="entry name" value="TMEM14"/>
</dbReference>
<evidence type="ECO:0000256" key="2">
    <source>
        <dbReference type="ARBA" id="ARBA00007590"/>
    </source>
</evidence>
<comment type="similarity">
    <text evidence="2">Belongs to the TMEM14 family.</text>
</comment>
<comment type="subcellular location">
    <subcellularLocation>
        <location evidence="1">Membrane</location>
    </subcellularLocation>
</comment>
<organism evidence="7">
    <name type="scientific">Rhizophora mucronata</name>
    <name type="common">Asiatic mangrove</name>
    <dbReference type="NCBI Taxonomy" id="61149"/>
    <lineage>
        <taxon>Eukaryota</taxon>
        <taxon>Viridiplantae</taxon>
        <taxon>Streptophyta</taxon>
        <taxon>Embryophyta</taxon>
        <taxon>Tracheophyta</taxon>
        <taxon>Spermatophyta</taxon>
        <taxon>Magnoliopsida</taxon>
        <taxon>eudicotyledons</taxon>
        <taxon>Gunneridae</taxon>
        <taxon>Pentapetalae</taxon>
        <taxon>rosids</taxon>
        <taxon>fabids</taxon>
        <taxon>Malpighiales</taxon>
        <taxon>Rhizophoraceae</taxon>
        <taxon>Rhizophora</taxon>
    </lineage>
</organism>
<proteinExistence type="inferred from homology"/>
<evidence type="ECO:0000313" key="7">
    <source>
        <dbReference type="EMBL" id="MBW99524.1"/>
    </source>
</evidence>
<dbReference type="AlphaFoldDB" id="A0A2P2K1D5"/>
<keyword evidence="4 6" id="KW-1133">Transmembrane helix</keyword>
<reference evidence="7" key="1">
    <citation type="submission" date="2018-02" db="EMBL/GenBank/DDBJ databases">
        <title>Rhizophora mucronata_Transcriptome.</title>
        <authorList>
            <person name="Meera S.P."/>
            <person name="Sreeshan A."/>
            <person name="Augustine A."/>
        </authorList>
    </citation>
    <scope>NUCLEOTIDE SEQUENCE</scope>
    <source>
        <tissue evidence="7">Leaf</tissue>
    </source>
</reference>
<dbReference type="PANTHER" id="PTHR12668">
    <property type="entry name" value="TRANSMEMBRANE PROTEIN 14, 15"/>
    <property type="match status" value="1"/>
</dbReference>
<feature type="transmembrane region" description="Helical" evidence="6">
    <location>
        <begin position="54"/>
        <end position="74"/>
    </location>
</feature>
<protein>
    <submittedName>
        <fullName evidence="7">Uncharacterized protein LOC105645568 isoform X2</fullName>
    </submittedName>
</protein>
<evidence type="ECO:0000256" key="4">
    <source>
        <dbReference type="ARBA" id="ARBA00022989"/>
    </source>
</evidence>
<dbReference type="InterPro" id="IPR044890">
    <property type="entry name" value="TMEM14_sf"/>
</dbReference>
<dbReference type="Pfam" id="PF03647">
    <property type="entry name" value="Tmemb_14"/>
    <property type="match status" value="1"/>
</dbReference>
<name>A0A2P2K1D5_RHIMU</name>
<evidence type="ECO:0000256" key="6">
    <source>
        <dbReference type="SAM" id="Phobius"/>
    </source>
</evidence>
<dbReference type="Gene3D" id="1.10.10.1740">
    <property type="entry name" value="Transmembrane protein 14-like"/>
    <property type="match status" value="1"/>
</dbReference>
<accession>A0A2P2K1D5</accession>
<dbReference type="PANTHER" id="PTHR12668:SF38">
    <property type="entry name" value="PROTEIN FATTY ACID EXPORT 4, CHLOROPLASTIC"/>
    <property type="match status" value="1"/>
</dbReference>
<dbReference type="GO" id="GO:0009706">
    <property type="term" value="C:chloroplast inner membrane"/>
    <property type="evidence" value="ECO:0007669"/>
    <property type="project" value="TreeGrafter"/>
</dbReference>
<feature type="transmembrane region" description="Helical" evidence="6">
    <location>
        <begin position="111"/>
        <end position="130"/>
    </location>
</feature>
<keyword evidence="5 6" id="KW-0472">Membrane</keyword>
<dbReference type="EMBL" id="GGEC01019041">
    <property type="protein sequence ID" value="MBW99524.1"/>
    <property type="molecule type" value="Transcribed_RNA"/>
</dbReference>
<dbReference type="GO" id="GO:0015245">
    <property type="term" value="F:fatty acid transmembrane transporter activity"/>
    <property type="evidence" value="ECO:0007669"/>
    <property type="project" value="TreeGrafter"/>
</dbReference>